<name>A0A4R4VBZ7_9ACTN</name>
<dbReference type="AlphaFoldDB" id="A0A4R4VBZ7"/>
<gene>
    <name evidence="2" type="ORF">E1292_22300</name>
</gene>
<dbReference type="EMBL" id="SMKO01000059">
    <property type="protein sequence ID" value="TDD02978.1"/>
    <property type="molecule type" value="Genomic_DNA"/>
</dbReference>
<feature type="region of interest" description="Disordered" evidence="1">
    <location>
        <begin position="191"/>
        <end position="212"/>
    </location>
</feature>
<accession>A0A4R4VBZ7</accession>
<proteinExistence type="predicted"/>
<comment type="caution">
    <text evidence="2">The sequence shown here is derived from an EMBL/GenBank/DDBJ whole genome shotgun (WGS) entry which is preliminary data.</text>
</comment>
<evidence type="ECO:0000256" key="1">
    <source>
        <dbReference type="SAM" id="MobiDB-lite"/>
    </source>
</evidence>
<reference evidence="2 3" key="1">
    <citation type="submission" date="2019-03" db="EMBL/GenBank/DDBJ databases">
        <title>Draft genome sequences of novel Actinobacteria.</title>
        <authorList>
            <person name="Sahin N."/>
            <person name="Ay H."/>
            <person name="Saygin H."/>
        </authorList>
    </citation>
    <scope>NUCLEOTIDE SEQUENCE [LARGE SCALE GENOMIC DNA]</scope>
    <source>
        <strain evidence="2 3">KC310</strain>
    </source>
</reference>
<evidence type="ECO:0000313" key="2">
    <source>
        <dbReference type="EMBL" id="TDD02978.1"/>
    </source>
</evidence>
<dbReference type="Proteomes" id="UP000295258">
    <property type="component" value="Unassembled WGS sequence"/>
</dbReference>
<organism evidence="2 3">
    <name type="scientific">Nonomuraea deserti</name>
    <dbReference type="NCBI Taxonomy" id="1848322"/>
    <lineage>
        <taxon>Bacteria</taxon>
        <taxon>Bacillati</taxon>
        <taxon>Actinomycetota</taxon>
        <taxon>Actinomycetes</taxon>
        <taxon>Streptosporangiales</taxon>
        <taxon>Streptosporangiaceae</taxon>
        <taxon>Nonomuraea</taxon>
    </lineage>
</organism>
<sequence>MRADIAQFVTLELEGPWHMAYLVARRVEPDAGHGIGFEQESTKRFGPKRFRRVSAREFASEAKTSARRVLAFWRAWNRLADTGVVPHAMALEPDRDVELPDVKKYPFYGEKGYYRSSDARPISDERRDAIEREAASSGTRPAAITYVIEHPKAVKTALLADESARAAAREALAEFDARQAAADAADRAAAADVTARRQSEYDSEHKHEHGEALRRERDDIAAQAHAARDGTQADASMAVFNAMAEIRMAASRALALLHKQQIAFTADRAQAIAELCDGTEAAIAAVRDLATGSNLDDAALAAFLDDSGGLL</sequence>
<evidence type="ECO:0000313" key="3">
    <source>
        <dbReference type="Proteomes" id="UP000295258"/>
    </source>
</evidence>
<feature type="compositionally biased region" description="Basic and acidic residues" evidence="1">
    <location>
        <begin position="194"/>
        <end position="212"/>
    </location>
</feature>
<keyword evidence="3" id="KW-1185">Reference proteome</keyword>
<protein>
    <submittedName>
        <fullName evidence="2">Uncharacterized protein</fullName>
    </submittedName>
</protein>